<name>A0A1K1LGI7_9BACT</name>
<evidence type="ECO:0000256" key="6">
    <source>
        <dbReference type="ARBA" id="ARBA00033334"/>
    </source>
</evidence>
<dbReference type="PANTHER" id="PTHR46638">
    <property type="entry name" value="CORRINOID ADENOSYLTRANSFERASE"/>
    <property type="match status" value="1"/>
</dbReference>
<evidence type="ECO:0000256" key="3">
    <source>
        <dbReference type="ARBA" id="ARBA00012454"/>
    </source>
</evidence>
<dbReference type="GO" id="GO:0005524">
    <property type="term" value="F:ATP binding"/>
    <property type="evidence" value="ECO:0007669"/>
    <property type="project" value="InterPro"/>
</dbReference>
<dbReference type="InterPro" id="IPR003724">
    <property type="entry name" value="CblAdoTrfase_CobA"/>
</dbReference>
<comment type="catalytic activity">
    <reaction evidence="9">
        <text>2 cob(II)alamin + reduced [electron-transfer flavoprotein] + 2 ATP = 2 adenosylcob(III)alamin + 2 triphosphate + oxidized [electron-transfer flavoprotein] + 3 H(+)</text>
        <dbReference type="Rhea" id="RHEA:28671"/>
        <dbReference type="Rhea" id="RHEA-COMP:10685"/>
        <dbReference type="Rhea" id="RHEA-COMP:10686"/>
        <dbReference type="ChEBI" id="CHEBI:15378"/>
        <dbReference type="ChEBI" id="CHEBI:16304"/>
        <dbReference type="ChEBI" id="CHEBI:18036"/>
        <dbReference type="ChEBI" id="CHEBI:18408"/>
        <dbReference type="ChEBI" id="CHEBI:30616"/>
        <dbReference type="ChEBI" id="CHEBI:57692"/>
        <dbReference type="ChEBI" id="CHEBI:58307"/>
        <dbReference type="EC" id="2.5.1.17"/>
    </reaction>
</comment>
<evidence type="ECO:0000256" key="8">
    <source>
        <dbReference type="ARBA" id="ARBA00048555"/>
    </source>
</evidence>
<evidence type="ECO:0000256" key="9">
    <source>
        <dbReference type="ARBA" id="ARBA00048692"/>
    </source>
</evidence>
<dbReference type="PIRSF" id="PIRSF015617">
    <property type="entry name" value="Adensltrnsf_CobA"/>
    <property type="match status" value="1"/>
</dbReference>
<dbReference type="SUPFAM" id="SSF52540">
    <property type="entry name" value="P-loop containing nucleoside triphosphate hydrolases"/>
    <property type="match status" value="1"/>
</dbReference>
<dbReference type="GO" id="GO:0009236">
    <property type="term" value="P:cobalamin biosynthetic process"/>
    <property type="evidence" value="ECO:0007669"/>
    <property type="project" value="UniProtKB-UniPathway"/>
</dbReference>
<evidence type="ECO:0000256" key="4">
    <source>
        <dbReference type="ARBA" id="ARBA00024929"/>
    </source>
</evidence>
<dbReference type="OrthoDB" id="9810309at2"/>
<comment type="function">
    <text evidence="4">Required for both de novo synthesis of the corrin ring for the assimilation of exogenous corrinoids. Participates in the adenosylation of a variety of incomplete and complete corrinoids.</text>
</comment>
<evidence type="ECO:0000256" key="1">
    <source>
        <dbReference type="ARBA" id="ARBA00005121"/>
    </source>
</evidence>
<dbReference type="KEGG" id="dpg:DESPIGER_0682"/>
<dbReference type="UniPathway" id="UPA00148">
    <property type="reaction ID" value="UER00233"/>
</dbReference>
<gene>
    <name evidence="10" type="ORF">DESPIGER_0682</name>
</gene>
<organism evidence="10 11">
    <name type="scientific">Desulfovibrio piger</name>
    <dbReference type="NCBI Taxonomy" id="901"/>
    <lineage>
        <taxon>Bacteria</taxon>
        <taxon>Pseudomonadati</taxon>
        <taxon>Thermodesulfobacteriota</taxon>
        <taxon>Desulfovibrionia</taxon>
        <taxon>Desulfovibrionales</taxon>
        <taxon>Desulfovibrionaceae</taxon>
        <taxon>Desulfovibrio</taxon>
    </lineage>
</organism>
<evidence type="ECO:0000256" key="7">
    <source>
        <dbReference type="ARBA" id="ARBA00033354"/>
    </source>
</evidence>
<comment type="pathway">
    <text evidence="1">Cofactor biosynthesis; adenosylcobalamin biosynthesis; adenosylcobalamin from cob(II)yrinate a,c-diamide: step 2/7.</text>
</comment>
<dbReference type="Gene3D" id="3.40.50.300">
    <property type="entry name" value="P-loop containing nucleotide triphosphate hydrolases"/>
    <property type="match status" value="1"/>
</dbReference>
<proteinExistence type="inferred from homology"/>
<dbReference type="Pfam" id="PF02572">
    <property type="entry name" value="CobA_CobO_BtuR"/>
    <property type="match status" value="1"/>
</dbReference>
<sequence length="167" mass="18602">MLLVYTGDGKGKTSACVGQAIRAAGQGLPVAFVQFMKSDVQAGEQKMLAALTGITLHIGGCGFFLNEENRALHRDAALRTLEWATRHLDGLFMMLLDEVLYALQLGLLERRELENFLVQGKQKQVHLVLSGRALPSWLEDMADLVTEMREIKHPWRKGIKAQPGIEF</sequence>
<reference evidence="11" key="1">
    <citation type="submission" date="2016-10" db="EMBL/GenBank/DDBJ databases">
        <authorList>
            <person name="Wegmann U."/>
        </authorList>
    </citation>
    <scope>NUCLEOTIDE SEQUENCE [LARGE SCALE GENOMIC DNA]</scope>
</reference>
<keyword evidence="11" id="KW-1185">Reference proteome</keyword>
<dbReference type="AlphaFoldDB" id="A0A1K1LGI7"/>
<dbReference type="EC" id="2.5.1.17" evidence="3"/>
<dbReference type="RefSeq" id="WP_072333106.1">
    <property type="nucleotide sequence ID" value="NZ_CALJDE010000009.1"/>
</dbReference>
<keyword evidence="10" id="KW-0808">Transferase</keyword>
<comment type="catalytic activity">
    <reaction evidence="8">
        <text>2 cob(II)yrinate a,c diamide + reduced [electron-transfer flavoprotein] + 2 ATP = 2 adenosylcob(III)yrinate a,c-diamide + 2 triphosphate + oxidized [electron-transfer flavoprotein] + 3 H(+)</text>
        <dbReference type="Rhea" id="RHEA:11528"/>
        <dbReference type="Rhea" id="RHEA-COMP:10685"/>
        <dbReference type="Rhea" id="RHEA-COMP:10686"/>
        <dbReference type="ChEBI" id="CHEBI:15378"/>
        <dbReference type="ChEBI" id="CHEBI:18036"/>
        <dbReference type="ChEBI" id="CHEBI:30616"/>
        <dbReference type="ChEBI" id="CHEBI:57692"/>
        <dbReference type="ChEBI" id="CHEBI:58307"/>
        <dbReference type="ChEBI" id="CHEBI:58503"/>
        <dbReference type="ChEBI" id="CHEBI:58537"/>
        <dbReference type="EC" id="2.5.1.17"/>
    </reaction>
</comment>
<dbReference type="PANTHER" id="PTHR46638:SF1">
    <property type="entry name" value="CORRINOID ADENOSYLTRANSFERASE"/>
    <property type="match status" value="1"/>
</dbReference>
<dbReference type="GO" id="GO:0008817">
    <property type="term" value="F:corrinoid adenosyltransferase activity"/>
    <property type="evidence" value="ECO:0007669"/>
    <property type="project" value="UniProtKB-EC"/>
</dbReference>
<evidence type="ECO:0000256" key="5">
    <source>
        <dbReference type="ARBA" id="ARBA00031529"/>
    </source>
</evidence>
<evidence type="ECO:0000256" key="2">
    <source>
        <dbReference type="ARBA" id="ARBA00007487"/>
    </source>
</evidence>
<protein>
    <recommendedName>
        <fullName evidence="3">corrinoid adenosyltransferase</fullName>
        <ecNumber evidence="3">2.5.1.17</ecNumber>
    </recommendedName>
    <alternativeName>
        <fullName evidence="5">Cob(II)alamin adenosyltransferase</fullName>
    </alternativeName>
    <alternativeName>
        <fullName evidence="7">Cob(II)yrinic acid a,c-diamide adenosyltransferase</fullName>
    </alternativeName>
    <alternativeName>
        <fullName evidence="6">Cobinamide/cobalamin adenosyltransferase</fullName>
    </alternativeName>
</protein>
<dbReference type="Proteomes" id="UP000186323">
    <property type="component" value="Chromosome I"/>
</dbReference>
<evidence type="ECO:0000313" key="10">
    <source>
        <dbReference type="EMBL" id="SFV72566.1"/>
    </source>
</evidence>
<accession>A0A1K1LGI7</accession>
<dbReference type="InterPro" id="IPR027417">
    <property type="entry name" value="P-loop_NTPase"/>
</dbReference>
<comment type="similarity">
    <text evidence="2">Belongs to the Cob(I)alamin adenosyltransferase family.</text>
</comment>
<dbReference type="EMBL" id="LT630450">
    <property type="protein sequence ID" value="SFV72566.1"/>
    <property type="molecule type" value="Genomic_DNA"/>
</dbReference>
<evidence type="ECO:0000313" key="11">
    <source>
        <dbReference type="Proteomes" id="UP000186323"/>
    </source>
</evidence>